<evidence type="ECO:0000256" key="4">
    <source>
        <dbReference type="ARBA" id="ARBA00022825"/>
    </source>
</evidence>
<dbReference type="SUPFAM" id="SSF50156">
    <property type="entry name" value="PDZ domain-like"/>
    <property type="match status" value="1"/>
</dbReference>
<dbReference type="GO" id="GO:0004252">
    <property type="term" value="F:serine-type endopeptidase activity"/>
    <property type="evidence" value="ECO:0007669"/>
    <property type="project" value="InterPro"/>
</dbReference>
<dbReference type="InterPro" id="IPR001940">
    <property type="entry name" value="Peptidase_S1C"/>
</dbReference>
<feature type="domain" description="PDZ" evidence="5">
    <location>
        <begin position="356"/>
        <end position="453"/>
    </location>
</feature>
<dbReference type="FunFam" id="2.40.10.10:FF:000001">
    <property type="entry name" value="Periplasmic serine protease DegS"/>
    <property type="match status" value="1"/>
</dbReference>
<dbReference type="OrthoDB" id="4217619at2759"/>
<dbReference type="InterPro" id="IPR043504">
    <property type="entry name" value="Peptidase_S1_PA_chymotrypsin"/>
</dbReference>
<dbReference type="Proteomes" id="UP001061958">
    <property type="component" value="Unassembled WGS sequence"/>
</dbReference>
<dbReference type="PRINTS" id="PR00834">
    <property type="entry name" value="PROTEASES2C"/>
</dbReference>
<dbReference type="PANTHER" id="PTHR43343:SF3">
    <property type="entry name" value="PROTEASE DO-LIKE 8, CHLOROPLASTIC"/>
    <property type="match status" value="1"/>
</dbReference>
<dbReference type="Gene3D" id="2.40.10.10">
    <property type="entry name" value="Trypsin-like serine proteases"/>
    <property type="match status" value="2"/>
</dbReference>
<dbReference type="CDD" id="cd00990">
    <property type="entry name" value="cpPDZ_AtDEGP1-like"/>
    <property type="match status" value="1"/>
</dbReference>
<evidence type="ECO:0000313" key="8">
    <source>
        <dbReference type="Proteomes" id="UP001061958"/>
    </source>
</evidence>
<comment type="caution">
    <text evidence="6">The sequence shown here is derived from an EMBL/GenBank/DDBJ whole genome shotgun (WGS) entry which is preliminary data.</text>
</comment>
<evidence type="ECO:0000256" key="1">
    <source>
        <dbReference type="ARBA" id="ARBA00010541"/>
    </source>
</evidence>
<evidence type="ECO:0000313" key="7">
    <source>
        <dbReference type="EMBL" id="GJQ15856.1"/>
    </source>
</evidence>
<keyword evidence="3" id="KW-0378">Hydrolase</keyword>
<organism evidence="6 8">
    <name type="scientific">Galdieria partita</name>
    <dbReference type="NCBI Taxonomy" id="83374"/>
    <lineage>
        <taxon>Eukaryota</taxon>
        <taxon>Rhodophyta</taxon>
        <taxon>Bangiophyceae</taxon>
        <taxon>Galdieriales</taxon>
        <taxon>Galdieriaceae</taxon>
        <taxon>Galdieria</taxon>
    </lineage>
</organism>
<keyword evidence="2" id="KW-0645">Protease</keyword>
<dbReference type="Gene3D" id="2.30.42.10">
    <property type="match status" value="1"/>
</dbReference>
<sequence>MHLKNCAKLFCHTSYESEILKLGFLFSSNQSIYVRFVSQRLLRSSFRKLIRGFGGGRNLKTCKGAHVSYCASLKTQQRKTEKNRDFYQATKVEGFSNFARLSTKAVLCLLLSTVFLTNYWCLPPRLEAFAFENRSLVPGSASTTLKQQEKDVIELFQNATPSVVFATTFVERLDFLSPNIMELPAGQGSGFIWDTDGHIVTNFHVIRSATSAKITLYNGHIYDAKLVGVDPDKDVAVLKIDAPKNELRPIPLGHSSDLIVGQSAYAIGNPFGLDHTLTTGVVSGLGRTMRSPTGKPISNVIQTDAAINPGNSGGTLLDSSGRLIGMNTSIYSPSGASAGVGFAIPVDTLKPIVSSLIKYGKVIRPVIGISYLDGTQSSALGIERGVLVLDVQRGSPAEKAGLRGTSRSPLGIELGDIIVEIDGRTVENEGDLFQILEEKKPGQTVRLKVDRDGRSKELKLTLGSSG</sequence>
<dbReference type="InterPro" id="IPR009003">
    <property type="entry name" value="Peptidase_S1_PA"/>
</dbReference>
<evidence type="ECO:0000256" key="2">
    <source>
        <dbReference type="ARBA" id="ARBA00022670"/>
    </source>
</evidence>
<dbReference type="SUPFAM" id="SSF50494">
    <property type="entry name" value="Trypsin-like serine proteases"/>
    <property type="match status" value="1"/>
</dbReference>
<name>A0A9C7UU46_9RHOD</name>
<dbReference type="SMART" id="SM00228">
    <property type="entry name" value="PDZ"/>
    <property type="match status" value="1"/>
</dbReference>
<keyword evidence="8" id="KW-1185">Reference proteome</keyword>
<dbReference type="InterPro" id="IPR051201">
    <property type="entry name" value="Chloro_Bact_Ser_Proteases"/>
</dbReference>
<dbReference type="PROSITE" id="PS50106">
    <property type="entry name" value="PDZ"/>
    <property type="match status" value="1"/>
</dbReference>
<reference evidence="6" key="2">
    <citation type="submission" date="2022-01" db="EMBL/GenBank/DDBJ databases">
        <authorList>
            <person name="Hirooka S."/>
            <person name="Miyagishima S.Y."/>
        </authorList>
    </citation>
    <scope>NUCLEOTIDE SEQUENCE</scope>
    <source>
        <strain evidence="6">NBRC 102759</strain>
    </source>
</reference>
<gene>
    <name evidence="6" type="ORF">GpartN1_g7324.t1</name>
    <name evidence="7" type="ORF">GpartN1_g7647.t1</name>
</gene>
<accession>A0A9C7UU46</accession>
<comment type="similarity">
    <text evidence="1">Belongs to the peptidase S1C family.</text>
</comment>
<dbReference type="EMBL" id="BQMJ01000076">
    <property type="protein sequence ID" value="GJQ15856.1"/>
    <property type="molecule type" value="Genomic_DNA"/>
</dbReference>
<dbReference type="Pfam" id="PF13365">
    <property type="entry name" value="Trypsin_2"/>
    <property type="match status" value="1"/>
</dbReference>
<evidence type="ECO:0000256" key="3">
    <source>
        <dbReference type="ARBA" id="ARBA00022801"/>
    </source>
</evidence>
<keyword evidence="4" id="KW-0720">Serine protease</keyword>
<dbReference type="InterPro" id="IPR001478">
    <property type="entry name" value="PDZ"/>
</dbReference>
<protein>
    <recommendedName>
        <fullName evidence="5">PDZ domain-containing protein</fullName>
    </recommendedName>
</protein>
<evidence type="ECO:0000313" key="6">
    <source>
        <dbReference type="EMBL" id="GJQ15533.1"/>
    </source>
</evidence>
<dbReference type="GO" id="GO:0006508">
    <property type="term" value="P:proteolysis"/>
    <property type="evidence" value="ECO:0007669"/>
    <property type="project" value="UniProtKB-KW"/>
</dbReference>
<dbReference type="InterPro" id="IPR036034">
    <property type="entry name" value="PDZ_sf"/>
</dbReference>
<proteinExistence type="inferred from homology"/>
<dbReference type="InterPro" id="IPR039382">
    <property type="entry name" value="DEGP1/8_PDZ_dom"/>
</dbReference>
<dbReference type="AlphaFoldDB" id="A0A9C7UU46"/>
<dbReference type="PANTHER" id="PTHR43343">
    <property type="entry name" value="PEPTIDASE S12"/>
    <property type="match status" value="1"/>
</dbReference>
<dbReference type="EMBL" id="BQMJ01000070">
    <property type="protein sequence ID" value="GJQ15533.1"/>
    <property type="molecule type" value="Genomic_DNA"/>
</dbReference>
<reference evidence="6" key="1">
    <citation type="journal article" date="2022" name="Proc. Natl. Acad. Sci. U.S.A.">
        <title>Life cycle and functional genomics of the unicellular red alga Galdieria for elucidating algal and plant evolution and industrial use.</title>
        <authorList>
            <person name="Hirooka S."/>
            <person name="Itabashi T."/>
            <person name="Ichinose T.M."/>
            <person name="Onuma R."/>
            <person name="Fujiwara T."/>
            <person name="Yamashita S."/>
            <person name="Jong L.W."/>
            <person name="Tomita R."/>
            <person name="Iwane A.H."/>
            <person name="Miyagishima S.Y."/>
        </authorList>
    </citation>
    <scope>NUCLEOTIDE SEQUENCE</scope>
    <source>
        <strain evidence="6">NBRC 102759</strain>
    </source>
</reference>
<evidence type="ECO:0000259" key="5">
    <source>
        <dbReference type="PROSITE" id="PS50106"/>
    </source>
</evidence>
<dbReference type="Pfam" id="PF13180">
    <property type="entry name" value="PDZ_2"/>
    <property type="match status" value="1"/>
</dbReference>